<keyword evidence="1" id="KW-0472">Membrane</keyword>
<dbReference type="RefSeq" id="WP_203696120.1">
    <property type="nucleotide sequence ID" value="NZ_BAAALC010000057.1"/>
</dbReference>
<dbReference type="Proteomes" id="UP000630887">
    <property type="component" value="Unassembled WGS sequence"/>
</dbReference>
<evidence type="ECO:0000313" key="2">
    <source>
        <dbReference type="EMBL" id="GIG09299.1"/>
    </source>
</evidence>
<keyword evidence="1" id="KW-0812">Transmembrane</keyword>
<sequence length="1094" mass="115062">MPEEEVRDEAAAPTTFARRKLLGLVAAGGGVALAAKLGLDGIPRQPLALLENLLGPLLESVPPPGSLLVARGDDGLLLGFSFVNLEVRAPSFGQPARLVLTDSSTAGQIVLGLGPQSLLEQAFYDDGGGVDAPDDPVPALVSGPSRLVFTVPPGSAPVLYNLSTLLNLVAFPLAVSAAANGTATPSAQPAPGVTAIEAPYRLLLSPPASAAFTASRIPVTRNGRSELWHARAIAQRLPNGSADERPVPVPVRAIWNSDRDGPVTGAPWALAENTVALTPADRARLVDATTTPTDGVNIPAQASLLLVSAMGASLDITGAWPTRDDVVAWRHRSYLGRDNYVKVEEPGFLFPFGFRATRVKITERVIDDGIAILRKRIFIVVREPEIVFNRPDQRNDGRNLAFVKAVTTTLVSPPLLADQTPIGAGGATWIEVRDDNGDRTRLRYQLQLMDRTDRVVTADLPMIWVPAGDLDDPNIPDDPATPQQTGTAYDRAKMVEIVNAYNGTGAGDRTLHLAGQRLAFVAPVKAADLPPNARPEDPALPTFDVEILAEPTDGTLTSMDLYTKRLLGAFPTMGTVDVPYLAALPVAAPVAAGRRAAATKAAKSQVRLEALDSVGGEAGGTAAIEYAAEYLAGAFGGTANAGEVWATIAAPPKLAVPQQTGGGLAAPQLSVQGLSRAFGPIADPVAIAKGDFRPDEYFKLPDITLLGGIPLREVVDGNAPVISQPRALEGDHVPKVVTVRTAQAVDTVITWKPLLRTALDNLFVPSTAEADKRLELKAEFHTDLSSGATSSKVTGELRDFTLNFVGTGARGFISQRVAKLRFESRDGAKPSIDIQLGAVEFQGDLRFLNDLRSLLPSLPGGVKLDISPRGVTAGLTIALPAVAIGVVLIRNMSLGILFDLPFNGDQAILTFSFATRENPFQVTVSAFGGGGFLALGMGTRGVQQIEGALEFGAAVALDFGVASGSVSIMAGIYFKYAQRQSADGSNAAPAGETFIITGYVRAVGKLDVLGLIHVTVEFYLGLTYFKETVPEPLPAPPGRVQGEATLTIRVEVLLFSADVSVSMRKEFAGGPDPTFGQQITAGDWAAYCAAFATA</sequence>
<keyword evidence="3" id="KW-1185">Reference proteome</keyword>
<reference evidence="2 3" key="1">
    <citation type="submission" date="2021-01" db="EMBL/GenBank/DDBJ databases">
        <title>Whole genome shotgun sequence of Catellatospora coxensis NBRC 107359.</title>
        <authorList>
            <person name="Komaki H."/>
            <person name="Tamura T."/>
        </authorList>
    </citation>
    <scope>NUCLEOTIDE SEQUENCE [LARGE SCALE GENOMIC DNA]</scope>
    <source>
        <strain evidence="2 3">NBRC 107359</strain>
    </source>
</reference>
<feature type="transmembrane region" description="Helical" evidence="1">
    <location>
        <begin position="951"/>
        <end position="974"/>
    </location>
</feature>
<organism evidence="2 3">
    <name type="scientific">Catellatospora coxensis</name>
    <dbReference type="NCBI Taxonomy" id="310354"/>
    <lineage>
        <taxon>Bacteria</taxon>
        <taxon>Bacillati</taxon>
        <taxon>Actinomycetota</taxon>
        <taxon>Actinomycetes</taxon>
        <taxon>Micromonosporales</taxon>
        <taxon>Micromonosporaceae</taxon>
        <taxon>Catellatospora</taxon>
    </lineage>
</organism>
<gene>
    <name evidence="2" type="ORF">Cco03nite_59990</name>
</gene>
<name>A0A8J3L136_9ACTN</name>
<protein>
    <submittedName>
        <fullName evidence="2">Uncharacterized protein</fullName>
    </submittedName>
</protein>
<proteinExistence type="predicted"/>
<dbReference type="AlphaFoldDB" id="A0A8J3L136"/>
<accession>A0A8J3L136</accession>
<evidence type="ECO:0000313" key="3">
    <source>
        <dbReference type="Proteomes" id="UP000630887"/>
    </source>
</evidence>
<dbReference type="EMBL" id="BONI01000062">
    <property type="protein sequence ID" value="GIG09299.1"/>
    <property type="molecule type" value="Genomic_DNA"/>
</dbReference>
<feature type="transmembrane region" description="Helical" evidence="1">
    <location>
        <begin position="919"/>
        <end position="939"/>
    </location>
</feature>
<keyword evidence="1" id="KW-1133">Transmembrane helix</keyword>
<feature type="transmembrane region" description="Helical" evidence="1">
    <location>
        <begin position="877"/>
        <end position="898"/>
    </location>
</feature>
<evidence type="ECO:0000256" key="1">
    <source>
        <dbReference type="SAM" id="Phobius"/>
    </source>
</evidence>
<comment type="caution">
    <text evidence="2">The sequence shown here is derived from an EMBL/GenBank/DDBJ whole genome shotgun (WGS) entry which is preliminary data.</text>
</comment>